<evidence type="ECO:0000313" key="2">
    <source>
        <dbReference type="Proteomes" id="UP000684084"/>
    </source>
</evidence>
<proteinExistence type="predicted"/>
<reference evidence="1" key="1">
    <citation type="submission" date="2020-05" db="EMBL/GenBank/DDBJ databases">
        <authorList>
            <person name="Rincon C."/>
            <person name="Sanders R I."/>
            <person name="Robbins C."/>
            <person name="Chaturvedi A."/>
        </authorList>
    </citation>
    <scope>NUCLEOTIDE SEQUENCE</scope>
    <source>
        <strain evidence="1">CHB12</strain>
    </source>
</reference>
<evidence type="ECO:0000313" key="1">
    <source>
        <dbReference type="EMBL" id="CAB5382488.1"/>
    </source>
</evidence>
<name>A0A915ZLN6_9GLOM</name>
<comment type="caution">
    <text evidence="1">The sequence shown here is derived from an EMBL/GenBank/DDBJ whole genome shotgun (WGS) entry which is preliminary data.</text>
</comment>
<accession>A0A915ZLN6</accession>
<sequence>MNKLIKFFYCGKLDLDFENAIDVIKLLIAVDEFGLPTLAEHIQEFFVNNQLKNINTARLGRVINTQYAVSCWVEWGPLFGFWCGISHDLMMHPDGTWSSKPNSYPDINIPRNFEIDDYEVFKVVKITD</sequence>
<dbReference type="Proteomes" id="UP000684084">
    <property type="component" value="Unassembled WGS sequence"/>
</dbReference>
<gene>
    <name evidence="1" type="ORF">CHRIB12_LOCUS17997</name>
</gene>
<dbReference type="AlphaFoldDB" id="A0A915ZLN6"/>
<protein>
    <recommendedName>
        <fullName evidence="3">BTB domain-containing protein</fullName>
    </recommendedName>
</protein>
<organism evidence="1 2">
    <name type="scientific">Rhizophagus irregularis</name>
    <dbReference type="NCBI Taxonomy" id="588596"/>
    <lineage>
        <taxon>Eukaryota</taxon>
        <taxon>Fungi</taxon>
        <taxon>Fungi incertae sedis</taxon>
        <taxon>Mucoromycota</taxon>
        <taxon>Glomeromycotina</taxon>
        <taxon>Glomeromycetes</taxon>
        <taxon>Glomerales</taxon>
        <taxon>Glomeraceae</taxon>
        <taxon>Rhizophagus</taxon>
    </lineage>
</organism>
<dbReference type="EMBL" id="CAGKOT010000046">
    <property type="protein sequence ID" value="CAB5382488.1"/>
    <property type="molecule type" value="Genomic_DNA"/>
</dbReference>
<dbReference type="OrthoDB" id="2370837at2759"/>
<evidence type="ECO:0008006" key="3">
    <source>
        <dbReference type="Google" id="ProtNLM"/>
    </source>
</evidence>